<dbReference type="AlphaFoldDB" id="A0A0D2G5T7"/>
<feature type="region of interest" description="Disordered" evidence="1">
    <location>
        <begin position="264"/>
        <end position="283"/>
    </location>
</feature>
<evidence type="ECO:0008006" key="4">
    <source>
        <dbReference type="Google" id="ProtNLM"/>
    </source>
</evidence>
<dbReference type="GeneID" id="27698205"/>
<feature type="region of interest" description="Disordered" evidence="1">
    <location>
        <begin position="69"/>
        <end position="98"/>
    </location>
</feature>
<evidence type="ECO:0000313" key="3">
    <source>
        <dbReference type="Proteomes" id="UP000053789"/>
    </source>
</evidence>
<dbReference type="Proteomes" id="UP000053789">
    <property type="component" value="Unassembled WGS sequence"/>
</dbReference>
<feature type="region of interest" description="Disordered" evidence="1">
    <location>
        <begin position="355"/>
        <end position="380"/>
    </location>
</feature>
<proteinExistence type="predicted"/>
<keyword evidence="3" id="KW-1185">Reference proteome</keyword>
<gene>
    <name evidence="2" type="ORF">Z519_05277</name>
</gene>
<reference evidence="2" key="1">
    <citation type="submission" date="2015-01" db="EMBL/GenBank/DDBJ databases">
        <title>The Genome Sequence of Cladophialophora bantiana CBS 173.52.</title>
        <authorList>
            <consortium name="The Broad Institute Genomics Platform"/>
            <person name="Cuomo C."/>
            <person name="de Hoog S."/>
            <person name="Gorbushina A."/>
            <person name="Stielow B."/>
            <person name="Teixiera M."/>
            <person name="Abouelleil A."/>
            <person name="Chapman S.B."/>
            <person name="Priest M."/>
            <person name="Young S.K."/>
            <person name="Wortman J."/>
            <person name="Nusbaum C."/>
            <person name="Birren B."/>
        </authorList>
    </citation>
    <scope>NUCLEOTIDE SEQUENCE [LARGE SCALE GENOMIC DNA]</scope>
    <source>
        <strain evidence="2">CBS 173.52</strain>
    </source>
</reference>
<dbReference type="OrthoDB" id="514070at2759"/>
<name>A0A0D2G5T7_CLAB1</name>
<sequence>MAAEVQTLLRFLTKDARIPLAEAMPKIHALRKQQLNTPESISKADEADLKPIFADEKVLKQVINAAKRASNPKKRAAAQSGPLTSKRTKADGDTLDDETSLALPQTKISIAELENVTIETNRAPLFLAFTIAILAYTHPEQPLSSRWSLAQAVVSAGAQSKAKYLGLTTGPTAEEDGWAQGQPKVKIMGREVAVMRRHIAASAGDETSVPSVAFWGLDLDALRKSNGPLIVGKDMKSSAGPPIHKPLSPRNYLLKSMIIVESSNAESERAPNKKTPAMKTNPKELASKREEAAAMVLKAIDTVCKSWTSSLSPQELDQRAQAWYARVRPDVEQGQAGWGQRGQVRLAEILALRKMQSAPAESSQTAYDLTQSPSEKERLS</sequence>
<evidence type="ECO:0000313" key="2">
    <source>
        <dbReference type="EMBL" id="KIW93962.1"/>
    </source>
</evidence>
<dbReference type="HOGENOM" id="CLU_031573_1_0_1"/>
<protein>
    <recommendedName>
        <fullName evidence="4">Impact N-terminal domain-containing protein</fullName>
    </recommendedName>
</protein>
<organism evidence="2 3">
    <name type="scientific">Cladophialophora bantiana (strain ATCC 10958 / CBS 173.52 / CDC B-1940 / NIH 8579)</name>
    <name type="common">Xylohypha bantiana</name>
    <dbReference type="NCBI Taxonomy" id="1442370"/>
    <lineage>
        <taxon>Eukaryota</taxon>
        <taxon>Fungi</taxon>
        <taxon>Dikarya</taxon>
        <taxon>Ascomycota</taxon>
        <taxon>Pezizomycotina</taxon>
        <taxon>Eurotiomycetes</taxon>
        <taxon>Chaetothyriomycetidae</taxon>
        <taxon>Chaetothyriales</taxon>
        <taxon>Herpotrichiellaceae</taxon>
        <taxon>Cladophialophora</taxon>
    </lineage>
</organism>
<dbReference type="EMBL" id="KN846986">
    <property type="protein sequence ID" value="KIW93962.1"/>
    <property type="molecule type" value="Genomic_DNA"/>
</dbReference>
<dbReference type="VEuPathDB" id="FungiDB:Z519_05277"/>
<accession>A0A0D2G5T7</accession>
<evidence type="ECO:0000256" key="1">
    <source>
        <dbReference type="SAM" id="MobiDB-lite"/>
    </source>
</evidence>
<dbReference type="RefSeq" id="XP_016620631.1">
    <property type="nucleotide sequence ID" value="XM_016763018.1"/>
</dbReference>
<feature type="compositionally biased region" description="Polar residues" evidence="1">
    <location>
        <begin position="359"/>
        <end position="373"/>
    </location>
</feature>